<organism evidence="1 2">
    <name type="scientific">Marinobacter daepoensis</name>
    <dbReference type="NCBI Taxonomy" id="262077"/>
    <lineage>
        <taxon>Bacteria</taxon>
        <taxon>Pseudomonadati</taxon>
        <taxon>Pseudomonadota</taxon>
        <taxon>Gammaproteobacteria</taxon>
        <taxon>Pseudomonadales</taxon>
        <taxon>Marinobacteraceae</taxon>
        <taxon>Marinobacter</taxon>
    </lineage>
</organism>
<sequence>MIYTSVSFERVEAICNLLVAEEIVPNWFRDVPVIRPEKTLKPKDACGREDALLLDDQRAVIVPGEEEWAILIPEFLPPYSAEDDALDGVLDDIGARARSLAKSH</sequence>
<keyword evidence="2" id="KW-1185">Reference proteome</keyword>
<proteinExistence type="predicted"/>
<evidence type="ECO:0000313" key="2">
    <source>
        <dbReference type="Proteomes" id="UP000664344"/>
    </source>
</evidence>
<comment type="caution">
    <text evidence="1">The sequence shown here is derived from an EMBL/GenBank/DDBJ whole genome shotgun (WGS) entry which is preliminary data.</text>
</comment>
<dbReference type="EMBL" id="JAFKDB010000008">
    <property type="protein sequence ID" value="MBN7769189.1"/>
    <property type="molecule type" value="Genomic_DNA"/>
</dbReference>
<name>A0ABS3BBF6_9GAMM</name>
<dbReference type="Proteomes" id="UP000664344">
    <property type="component" value="Unassembled WGS sequence"/>
</dbReference>
<protein>
    <submittedName>
        <fullName evidence="1">Uncharacterized protein</fullName>
    </submittedName>
</protein>
<dbReference type="RefSeq" id="WP_206556851.1">
    <property type="nucleotide sequence ID" value="NZ_JAFKDB010000008.1"/>
</dbReference>
<evidence type="ECO:0000313" key="1">
    <source>
        <dbReference type="EMBL" id="MBN7769189.1"/>
    </source>
</evidence>
<gene>
    <name evidence="1" type="ORF">JYP53_04625</name>
</gene>
<reference evidence="1 2" key="1">
    <citation type="submission" date="2021-02" db="EMBL/GenBank/DDBJ databases">
        <title>PHA producing bacteria isolated from coastal sediment in Guangdong, Shenzhen.</title>
        <authorList>
            <person name="Zheng W."/>
            <person name="Yu S."/>
            <person name="Huang Y."/>
        </authorList>
    </citation>
    <scope>NUCLEOTIDE SEQUENCE [LARGE SCALE GENOMIC DNA]</scope>
    <source>
        <strain evidence="1 2">TN21-5</strain>
    </source>
</reference>
<accession>A0ABS3BBF6</accession>